<dbReference type="VEuPathDB" id="FungiDB:B1J91_K10604g"/>
<dbReference type="PANTHER" id="PTHR24347">
    <property type="entry name" value="SERINE/THREONINE-PROTEIN KINASE"/>
    <property type="match status" value="1"/>
</dbReference>
<protein>
    <submittedName>
        <fullName evidence="4">Calcium/calmodulin-dependent protein kinase II</fullName>
    </submittedName>
</protein>
<keyword evidence="1 2" id="KW-0547">Nucleotide-binding</keyword>
<dbReference type="PhylomeDB" id="A0A0W0EJ39"/>
<dbReference type="VEuPathDB" id="FungiDB:CAGL0K10604g"/>
<dbReference type="OrthoDB" id="40902at2759"/>
<sequence>MEELCDIPNESLEALKIEACTTTTTRVCDLEVEENKFNVVVEDEEKIICESEEVVQDMDHKKAGYLFQRTLGAGSFGVVKRAKQLHSDEDVAVKILLKRALEKNGGLEPIYDELNIIQHLDHPNIVKFKDWFETESKFYIVTQLASGGELFDRIMHDGKYTEEDAVNIVVQILKAVEYLHSQNIIHRDLKPENLLYLDKSKDSRIVLADFGIARQLENDDDVIYRPAGSLGYVAPEVFTSDGHGKPSDIWSVGVITYTLLCGYSPFKAESVDGFLDEVTSDENPVKFQRPYWDGISELAKNFILRILDLDPACRPSATELLNDPWIQSKCSLRTDLYHNMRKNLSAKKKLQKAVELIKLNQRIKKLRQLYLLANETDSDLEEEERSSSASLSSLPSSQSSLSLSNEYGSKSKREQDEFISSLRQQTLAQIIKVATVNKDTVRKFEK</sequence>
<dbReference type="VEuPathDB" id="FungiDB:GWK60_K10373"/>
<dbReference type="SUPFAM" id="SSF56112">
    <property type="entry name" value="Protein kinase-like (PK-like)"/>
    <property type="match status" value="1"/>
</dbReference>
<dbReference type="Pfam" id="PF00069">
    <property type="entry name" value="Pkinase"/>
    <property type="match status" value="1"/>
</dbReference>
<reference evidence="4 5" key="1">
    <citation type="submission" date="2015-10" db="EMBL/GenBank/DDBJ databases">
        <title>Draft genomes sequences of Candida glabrata isolates 1A, 1B, 2A, 2B, 3A and 3B.</title>
        <authorList>
            <person name="Haavelsrud O.E."/>
            <person name="Gaustad P."/>
        </authorList>
    </citation>
    <scope>NUCLEOTIDE SEQUENCE [LARGE SCALE GENOMIC DNA]</scope>
    <source>
        <strain evidence="4">910700640</strain>
    </source>
</reference>
<organism evidence="4 5">
    <name type="scientific">Candida glabrata</name>
    <name type="common">Yeast</name>
    <name type="synonym">Torulopsis glabrata</name>
    <dbReference type="NCBI Taxonomy" id="5478"/>
    <lineage>
        <taxon>Eukaryota</taxon>
        <taxon>Fungi</taxon>
        <taxon>Dikarya</taxon>
        <taxon>Ascomycota</taxon>
        <taxon>Saccharomycotina</taxon>
        <taxon>Saccharomycetes</taxon>
        <taxon>Saccharomycetales</taxon>
        <taxon>Saccharomycetaceae</taxon>
        <taxon>Nakaseomyces</taxon>
    </lineage>
</organism>
<dbReference type="Proteomes" id="UP000054886">
    <property type="component" value="Unassembled WGS sequence"/>
</dbReference>
<dbReference type="FunFam" id="3.30.200.20:FF:000042">
    <property type="entry name" value="Aurora kinase A"/>
    <property type="match status" value="1"/>
</dbReference>
<keyword evidence="2" id="KW-0723">Serine/threonine-protein kinase</keyword>
<comment type="similarity">
    <text evidence="2">Belongs to the protein kinase superfamily.</text>
</comment>
<keyword evidence="4" id="KW-0418">Kinase</keyword>
<dbReference type="FunFam" id="1.10.510.10:FF:000571">
    <property type="entry name" value="Maternal embryonic leucine zipper kinase"/>
    <property type="match status" value="1"/>
</dbReference>
<dbReference type="AlphaFoldDB" id="A0A0W0EJ39"/>
<keyword evidence="4" id="KW-0808">Transferase</keyword>
<proteinExistence type="inferred from homology"/>
<keyword evidence="1 2" id="KW-0067">ATP-binding</keyword>
<dbReference type="CDD" id="cd05117">
    <property type="entry name" value="STKc_CAMK"/>
    <property type="match status" value="1"/>
</dbReference>
<dbReference type="Gene3D" id="1.10.510.10">
    <property type="entry name" value="Transferase(Phosphotransferase) domain 1"/>
    <property type="match status" value="1"/>
</dbReference>
<dbReference type="PROSITE" id="PS50011">
    <property type="entry name" value="PROTEIN_KINASE_DOM"/>
    <property type="match status" value="1"/>
</dbReference>
<dbReference type="GO" id="GO:0004674">
    <property type="term" value="F:protein serine/threonine kinase activity"/>
    <property type="evidence" value="ECO:0007669"/>
    <property type="project" value="UniProtKB-KW"/>
</dbReference>
<dbReference type="EMBL" id="LLZZ01000124">
    <property type="protein sequence ID" value="KTB02518.1"/>
    <property type="molecule type" value="Genomic_DNA"/>
</dbReference>
<dbReference type="InterPro" id="IPR011009">
    <property type="entry name" value="Kinase-like_dom_sf"/>
</dbReference>
<feature type="binding site" evidence="1">
    <location>
        <position position="94"/>
    </location>
    <ligand>
        <name>ATP</name>
        <dbReference type="ChEBI" id="CHEBI:30616"/>
    </ligand>
</feature>
<evidence type="ECO:0000313" key="5">
    <source>
        <dbReference type="Proteomes" id="UP000054886"/>
    </source>
</evidence>
<feature type="region of interest" description="Disordered" evidence="3">
    <location>
        <begin position="381"/>
        <end position="409"/>
    </location>
</feature>
<dbReference type="PROSITE" id="PS00107">
    <property type="entry name" value="PROTEIN_KINASE_ATP"/>
    <property type="match status" value="1"/>
</dbReference>
<dbReference type="SMART" id="SM00220">
    <property type="entry name" value="S_TKc"/>
    <property type="match status" value="1"/>
</dbReference>
<dbReference type="VEuPathDB" id="FungiDB:GVI51_K10417"/>
<evidence type="ECO:0000313" key="4">
    <source>
        <dbReference type="EMBL" id="KTB02518.1"/>
    </source>
</evidence>
<gene>
    <name evidence="4" type="ORF">AO440_003697</name>
</gene>
<dbReference type="PROSITE" id="PS00108">
    <property type="entry name" value="PROTEIN_KINASE_ST"/>
    <property type="match status" value="1"/>
</dbReference>
<evidence type="ECO:0000256" key="1">
    <source>
        <dbReference type="PROSITE-ProRule" id="PRU10141"/>
    </source>
</evidence>
<comment type="caution">
    <text evidence="4">The sequence shown here is derived from an EMBL/GenBank/DDBJ whole genome shotgun (WGS) entry which is preliminary data.</text>
</comment>
<dbReference type="InterPro" id="IPR008271">
    <property type="entry name" value="Ser/Thr_kinase_AS"/>
</dbReference>
<dbReference type="InterPro" id="IPR017441">
    <property type="entry name" value="Protein_kinase_ATP_BS"/>
</dbReference>
<accession>A0A0W0EJ39</accession>
<evidence type="ECO:0000256" key="3">
    <source>
        <dbReference type="SAM" id="MobiDB-lite"/>
    </source>
</evidence>
<dbReference type="InterPro" id="IPR000719">
    <property type="entry name" value="Prot_kinase_dom"/>
</dbReference>
<feature type="compositionally biased region" description="Low complexity" evidence="3">
    <location>
        <begin position="387"/>
        <end position="408"/>
    </location>
</feature>
<evidence type="ECO:0000256" key="2">
    <source>
        <dbReference type="RuleBase" id="RU000304"/>
    </source>
</evidence>
<name>A0A0W0EJ39_CANGB</name>
<dbReference type="OMA" id="EMQHPHI"/>
<dbReference type="GO" id="GO:0005524">
    <property type="term" value="F:ATP binding"/>
    <property type="evidence" value="ECO:0007669"/>
    <property type="project" value="UniProtKB-UniRule"/>
</dbReference>